<evidence type="ECO:0000313" key="14">
    <source>
        <dbReference type="EMBL" id="KAB1208319.1"/>
    </source>
</evidence>
<reference evidence="14 15" key="1">
    <citation type="journal article" date="2019" name="Plant Biotechnol. J.">
        <title>The red bayberry genome and genetic basis of sex determination.</title>
        <authorList>
            <person name="Jia H.M."/>
            <person name="Jia H.J."/>
            <person name="Cai Q.L."/>
            <person name="Wang Y."/>
            <person name="Zhao H.B."/>
            <person name="Yang W.F."/>
            <person name="Wang G.Y."/>
            <person name="Li Y.H."/>
            <person name="Zhan D.L."/>
            <person name="Shen Y.T."/>
            <person name="Niu Q.F."/>
            <person name="Chang L."/>
            <person name="Qiu J."/>
            <person name="Zhao L."/>
            <person name="Xie H.B."/>
            <person name="Fu W.Y."/>
            <person name="Jin J."/>
            <person name="Li X.W."/>
            <person name="Jiao Y."/>
            <person name="Zhou C.C."/>
            <person name="Tu T."/>
            <person name="Chai C.Y."/>
            <person name="Gao J.L."/>
            <person name="Fan L.J."/>
            <person name="van de Weg E."/>
            <person name="Wang J.Y."/>
            <person name="Gao Z.S."/>
        </authorList>
    </citation>
    <scope>NUCLEOTIDE SEQUENCE [LARGE SCALE GENOMIC DNA]</scope>
    <source>
        <tissue evidence="14">Leaves</tissue>
    </source>
</reference>
<dbReference type="EMBL" id="RXIC02000025">
    <property type="protein sequence ID" value="KAB1208319.1"/>
    <property type="molecule type" value="Genomic_DNA"/>
</dbReference>
<organism evidence="14 15">
    <name type="scientific">Morella rubra</name>
    <name type="common">Chinese bayberry</name>
    <dbReference type="NCBI Taxonomy" id="262757"/>
    <lineage>
        <taxon>Eukaryota</taxon>
        <taxon>Viridiplantae</taxon>
        <taxon>Streptophyta</taxon>
        <taxon>Embryophyta</taxon>
        <taxon>Tracheophyta</taxon>
        <taxon>Spermatophyta</taxon>
        <taxon>Magnoliopsida</taxon>
        <taxon>eudicotyledons</taxon>
        <taxon>Gunneridae</taxon>
        <taxon>Pentapetalae</taxon>
        <taxon>rosids</taxon>
        <taxon>fabids</taxon>
        <taxon>Fagales</taxon>
        <taxon>Myricaceae</taxon>
        <taxon>Morella</taxon>
    </lineage>
</organism>
<keyword evidence="4" id="KW-0328">Glycosyltransferase</keyword>
<keyword evidence="7" id="KW-0735">Signal-anchor</keyword>
<evidence type="ECO:0000256" key="6">
    <source>
        <dbReference type="ARBA" id="ARBA00022692"/>
    </source>
</evidence>
<accession>A0A6A1V667</accession>
<keyword evidence="10" id="KW-0325">Glycoprotein</keyword>
<evidence type="ECO:0000256" key="5">
    <source>
        <dbReference type="ARBA" id="ARBA00022679"/>
    </source>
</evidence>
<comment type="pathway">
    <text evidence="2">Glycan metabolism.</text>
</comment>
<protein>
    <recommendedName>
        <fullName evidence="13">O-fucosyltransferase family protein</fullName>
    </recommendedName>
</protein>
<evidence type="ECO:0000256" key="9">
    <source>
        <dbReference type="ARBA" id="ARBA00023136"/>
    </source>
</evidence>
<evidence type="ECO:0000256" key="4">
    <source>
        <dbReference type="ARBA" id="ARBA00022676"/>
    </source>
</evidence>
<comment type="subcellular location">
    <subcellularLocation>
        <location evidence="1">Membrane</location>
        <topology evidence="1">Single-pass type II membrane protein</topology>
    </subcellularLocation>
</comment>
<keyword evidence="5" id="KW-0808">Transferase</keyword>
<keyword evidence="6" id="KW-0812">Transmembrane</keyword>
<dbReference type="Pfam" id="PF10250">
    <property type="entry name" value="O-FucT"/>
    <property type="match status" value="1"/>
</dbReference>
<proteinExistence type="inferred from homology"/>
<dbReference type="GO" id="GO:0006004">
    <property type="term" value="P:fucose metabolic process"/>
    <property type="evidence" value="ECO:0007669"/>
    <property type="project" value="UniProtKB-KW"/>
</dbReference>
<keyword evidence="11" id="KW-0294">Fucose metabolism</keyword>
<evidence type="ECO:0000256" key="8">
    <source>
        <dbReference type="ARBA" id="ARBA00022989"/>
    </source>
</evidence>
<comment type="caution">
    <text evidence="14">The sequence shown here is derived from an EMBL/GenBank/DDBJ whole genome shotgun (WGS) entry which is preliminary data.</text>
</comment>
<dbReference type="AlphaFoldDB" id="A0A6A1V667"/>
<keyword evidence="8" id="KW-1133">Transmembrane helix</keyword>
<dbReference type="GO" id="GO:0005737">
    <property type="term" value="C:cytoplasm"/>
    <property type="evidence" value="ECO:0007669"/>
    <property type="project" value="TreeGrafter"/>
</dbReference>
<evidence type="ECO:0000256" key="11">
    <source>
        <dbReference type="ARBA" id="ARBA00023253"/>
    </source>
</evidence>
<sequence length="216" mass="23894">MDSKLQRLLKALGASSSARIYIARGEPFGCTQALQPLAAEFPNLVSREMLAQEGELSPYINKSSALAAIDYIVSLSSNVFVPYHGGNMGRIMQAYGGVFTPPSLLTFPVSLTRSGFPRLIPYFNLHLIYKRDERSDRLVQDHALGQPFESGVLWAERIRYALDPKKTFWVNHDLTVFEGTIGPVLPSPLALKLPFEFGKLGMSLEGGGKRRFFALG</sequence>
<evidence type="ECO:0000256" key="1">
    <source>
        <dbReference type="ARBA" id="ARBA00004606"/>
    </source>
</evidence>
<evidence type="ECO:0000256" key="10">
    <source>
        <dbReference type="ARBA" id="ARBA00023180"/>
    </source>
</evidence>
<evidence type="ECO:0000256" key="13">
    <source>
        <dbReference type="ARBA" id="ARBA00030350"/>
    </source>
</evidence>
<evidence type="ECO:0000256" key="3">
    <source>
        <dbReference type="ARBA" id="ARBA00007737"/>
    </source>
</evidence>
<dbReference type="Proteomes" id="UP000516437">
    <property type="component" value="Chromosome 7"/>
</dbReference>
<dbReference type="PANTHER" id="PTHR31741">
    <property type="entry name" value="OS02G0726500 PROTEIN-RELATED"/>
    <property type="match status" value="1"/>
</dbReference>
<gene>
    <name evidence="14" type="ORF">CJ030_MR7G023848</name>
</gene>
<dbReference type="InterPro" id="IPR019378">
    <property type="entry name" value="GDP-Fuc_O-FucTrfase"/>
</dbReference>
<dbReference type="GO" id="GO:0016020">
    <property type="term" value="C:membrane"/>
    <property type="evidence" value="ECO:0007669"/>
    <property type="project" value="UniProtKB-SubCell"/>
</dbReference>
<dbReference type="GO" id="GO:0016757">
    <property type="term" value="F:glycosyltransferase activity"/>
    <property type="evidence" value="ECO:0007669"/>
    <property type="project" value="UniProtKB-KW"/>
</dbReference>
<name>A0A6A1V667_9ROSI</name>
<evidence type="ECO:0000313" key="15">
    <source>
        <dbReference type="Proteomes" id="UP000516437"/>
    </source>
</evidence>
<keyword evidence="15" id="KW-1185">Reference proteome</keyword>
<evidence type="ECO:0000256" key="7">
    <source>
        <dbReference type="ARBA" id="ARBA00022968"/>
    </source>
</evidence>
<evidence type="ECO:0000256" key="2">
    <source>
        <dbReference type="ARBA" id="ARBA00004881"/>
    </source>
</evidence>
<evidence type="ECO:0000256" key="12">
    <source>
        <dbReference type="ARBA" id="ARBA00023277"/>
    </source>
</evidence>
<dbReference type="OrthoDB" id="2016498at2759"/>
<comment type="similarity">
    <text evidence="3">Belongs to the glycosyltransferase GT106 family.</text>
</comment>
<dbReference type="PANTHER" id="PTHR31741:SF63">
    <property type="entry name" value="O-FUCOSYLTRANSFERASE 37"/>
    <property type="match status" value="1"/>
</dbReference>
<keyword evidence="12" id="KW-0119">Carbohydrate metabolism</keyword>
<keyword evidence="9" id="KW-0472">Membrane</keyword>